<proteinExistence type="predicted"/>
<comment type="caution">
    <text evidence="1">The sequence shown here is derived from an EMBL/GenBank/DDBJ whole genome shotgun (WGS) entry which is preliminary data.</text>
</comment>
<protein>
    <submittedName>
        <fullName evidence="1">Uncharacterized protein</fullName>
    </submittedName>
</protein>
<reference evidence="1 2" key="1">
    <citation type="submission" date="2020-08" db="EMBL/GenBank/DDBJ databases">
        <title>Genomic Encyclopedia of Type Strains, Phase III (KMG-III): the genomes of soil and plant-associated and newly described type strains.</title>
        <authorList>
            <person name="Whitman W."/>
        </authorList>
    </citation>
    <scope>NUCLEOTIDE SEQUENCE [LARGE SCALE GENOMIC DNA]</scope>
    <source>
        <strain evidence="1 2">CECT 8897</strain>
    </source>
</reference>
<name>A0A7W5FVY9_9BURK</name>
<evidence type="ECO:0000313" key="1">
    <source>
        <dbReference type="EMBL" id="MBB3121281.1"/>
    </source>
</evidence>
<dbReference type="Proteomes" id="UP000541535">
    <property type="component" value="Unassembled WGS sequence"/>
</dbReference>
<evidence type="ECO:0000313" key="2">
    <source>
        <dbReference type="Proteomes" id="UP000541535"/>
    </source>
</evidence>
<accession>A0A7W5FVY9</accession>
<organism evidence="1 2">
    <name type="scientific">Pseudoduganella violacea</name>
    <dbReference type="NCBI Taxonomy" id="1715466"/>
    <lineage>
        <taxon>Bacteria</taxon>
        <taxon>Pseudomonadati</taxon>
        <taxon>Pseudomonadota</taxon>
        <taxon>Betaproteobacteria</taxon>
        <taxon>Burkholderiales</taxon>
        <taxon>Oxalobacteraceae</taxon>
        <taxon>Telluria group</taxon>
        <taxon>Pseudoduganella</taxon>
    </lineage>
</organism>
<keyword evidence="2" id="KW-1185">Reference proteome</keyword>
<dbReference type="RefSeq" id="WP_183443009.1">
    <property type="nucleotide sequence ID" value="NZ_JACHXD010000015.1"/>
</dbReference>
<dbReference type="AlphaFoldDB" id="A0A7W5FVY9"/>
<dbReference type="EMBL" id="JACHXD010000015">
    <property type="protein sequence ID" value="MBB3121281.1"/>
    <property type="molecule type" value="Genomic_DNA"/>
</dbReference>
<sequence length="275" mass="31894">MIMSRERKLQALLAACEESKDLYFNSLMYKRERVPIGVGLCFFAKYARTKANVSYFIEKDIDSCKQFFYLTSQLILASSKEREGETFEVGTSFLGALLSDNLEVIKKFSMLETDELLKERNNPLRSRFHVHMIQLALRGDDEALLEKIGKISKNGRRSDKEEYGSGSDFYSLLIKRDKDALENLIQNKHAYIKSSEPLDEEFMSYLGALETKLCWLRDIPVKINHPLIPMDLMPIRPLDQYDDVYDFLKPEWVPPKQGMLADAARWIKDKVGIRK</sequence>
<gene>
    <name evidence="1" type="ORF">FHS03_004359</name>
</gene>